<gene>
    <name evidence="10" type="ORF">HNQ45_000506</name>
</gene>
<keyword evidence="4" id="KW-1003">Cell membrane</keyword>
<keyword evidence="11" id="KW-1185">Reference proteome</keyword>
<name>A0A9Q2CYP1_9STAP</name>
<feature type="transmembrane region" description="Helical" evidence="9">
    <location>
        <begin position="87"/>
        <end position="107"/>
    </location>
</feature>
<evidence type="ECO:0000256" key="7">
    <source>
        <dbReference type="ARBA" id="ARBA00023136"/>
    </source>
</evidence>
<feature type="transmembrane region" description="Helical" evidence="9">
    <location>
        <begin position="315"/>
        <end position="333"/>
    </location>
</feature>
<dbReference type="PANTHER" id="PTHR30047">
    <property type="entry name" value="HIGH-AFFINITY CHOLINE TRANSPORT PROTEIN-RELATED"/>
    <property type="match status" value="1"/>
</dbReference>
<feature type="transmembrane region" description="Helical" evidence="9">
    <location>
        <begin position="48"/>
        <end position="67"/>
    </location>
</feature>
<dbReference type="PANTHER" id="PTHR30047:SF7">
    <property type="entry name" value="HIGH-AFFINITY CHOLINE TRANSPORT PROTEIN"/>
    <property type="match status" value="1"/>
</dbReference>
<comment type="subcellular location">
    <subcellularLocation>
        <location evidence="1">Cell membrane</location>
        <topology evidence="1">Multi-pass membrane protein</topology>
    </subcellularLocation>
</comment>
<dbReference type="GO" id="GO:0022857">
    <property type="term" value="F:transmembrane transporter activity"/>
    <property type="evidence" value="ECO:0007669"/>
    <property type="project" value="InterPro"/>
</dbReference>
<dbReference type="NCBIfam" id="TIGR00842">
    <property type="entry name" value="bcct"/>
    <property type="match status" value="1"/>
</dbReference>
<feature type="transmembrane region" description="Helical" evidence="9">
    <location>
        <begin position="467"/>
        <end position="487"/>
    </location>
</feature>
<evidence type="ECO:0000256" key="5">
    <source>
        <dbReference type="ARBA" id="ARBA00022692"/>
    </source>
</evidence>
<evidence type="ECO:0000256" key="2">
    <source>
        <dbReference type="ARBA" id="ARBA00005658"/>
    </source>
</evidence>
<protein>
    <submittedName>
        <fullName evidence="10">Glycine betaine transporter</fullName>
    </submittedName>
</protein>
<dbReference type="PROSITE" id="PS01303">
    <property type="entry name" value="BCCT"/>
    <property type="match status" value="1"/>
</dbReference>
<sequence length="532" mass="59216">MKNKNKLSPVFIYASILVLILVIFGMIMPKRFGDVTGTLSSWITNTFGWYYMILVTIIILFSLFLIFSPIGKLKLGKPNDEPEFKTISWLAMLFSAGMGIGLVFYGASEPISHYLMPPSTEPETKEAFMESMRSTIFHYGFHPWAVYGIVALSLAYFQFRKNEDGLLSKTLRPIFGDRVDGPLGTIIDVLSVFATIIGVAVSLGVGTLQINAGLNYLFNIPQNILIQFVIIFVVTILFLISAWSGLSKGIQYLSNINMSLAILLLISLFFIGPTILILNMMTTTAGSYLGTFLENSFDVAPLYEQKSSWLKDWTIYYWGWWISWSPFVGIFIARVSKGRSIREFVIAVLLVPTIISLIWFSVFGTTGVTVAQSSDSILSLPPETQLFAIFNELPLSVVLSTIALLLVSIFFITSADSATFVLGMQTSYGDLQPPKGVKIIWGVLLSLIAFVLLLTGGDEGLGALQSAAIISAFPFSIVIILMTISFFKDANLERKHLGLTITPDKKRLEEYHEHVEEHPHTDMNREDTNNVF</sequence>
<dbReference type="Pfam" id="PF02028">
    <property type="entry name" value="BCCT"/>
    <property type="match status" value="1"/>
</dbReference>
<feature type="transmembrane region" description="Helical" evidence="9">
    <location>
        <begin position="224"/>
        <end position="246"/>
    </location>
</feature>
<proteinExistence type="inferred from homology"/>
<keyword evidence="7 9" id="KW-0472">Membrane</keyword>
<dbReference type="InterPro" id="IPR018093">
    <property type="entry name" value="BCCT_CS"/>
</dbReference>
<feature type="transmembrane region" description="Helical" evidence="9">
    <location>
        <begin position="345"/>
        <end position="373"/>
    </location>
</feature>
<reference evidence="10 11" key="1">
    <citation type="submission" date="2020-08" db="EMBL/GenBank/DDBJ databases">
        <title>Genomic Encyclopedia of Type Strains, Phase IV (KMG-IV): sequencing the most valuable type-strain genomes for metagenomic binning, comparative biology and taxonomic classification.</title>
        <authorList>
            <person name="Goeker M."/>
        </authorList>
    </citation>
    <scope>NUCLEOTIDE SEQUENCE [LARGE SCALE GENOMIC DNA]</scope>
    <source>
        <strain evidence="10 11">DSM 19163</strain>
    </source>
</reference>
<dbReference type="RefSeq" id="WP_183673098.1">
    <property type="nucleotide sequence ID" value="NZ_CBCRYX010000001.1"/>
</dbReference>
<dbReference type="InterPro" id="IPR000060">
    <property type="entry name" value="BCCT_transptr"/>
</dbReference>
<feature type="region of interest" description="Disordered" evidence="8">
    <location>
        <begin position="513"/>
        <end position="532"/>
    </location>
</feature>
<organism evidence="10 11">
    <name type="scientific">Nosocomiicoccus ampullae</name>
    <dbReference type="NCBI Taxonomy" id="489910"/>
    <lineage>
        <taxon>Bacteria</taxon>
        <taxon>Bacillati</taxon>
        <taxon>Bacillota</taxon>
        <taxon>Bacilli</taxon>
        <taxon>Bacillales</taxon>
        <taxon>Staphylococcaceae</taxon>
        <taxon>Nosocomiicoccus</taxon>
    </lineage>
</organism>
<evidence type="ECO:0000256" key="9">
    <source>
        <dbReference type="SAM" id="Phobius"/>
    </source>
</evidence>
<comment type="similarity">
    <text evidence="2">Belongs to the BCCT transporter (TC 2.A.15) family.</text>
</comment>
<dbReference type="EMBL" id="JACHHF010000002">
    <property type="protein sequence ID" value="MBB5175636.1"/>
    <property type="molecule type" value="Genomic_DNA"/>
</dbReference>
<comment type="caution">
    <text evidence="10">The sequence shown here is derived from an EMBL/GenBank/DDBJ whole genome shotgun (WGS) entry which is preliminary data.</text>
</comment>
<dbReference type="GO" id="GO:0005886">
    <property type="term" value="C:plasma membrane"/>
    <property type="evidence" value="ECO:0007669"/>
    <property type="project" value="UniProtKB-SubCell"/>
</dbReference>
<evidence type="ECO:0000256" key="3">
    <source>
        <dbReference type="ARBA" id="ARBA00022448"/>
    </source>
</evidence>
<evidence type="ECO:0000256" key="8">
    <source>
        <dbReference type="SAM" id="MobiDB-lite"/>
    </source>
</evidence>
<feature type="transmembrane region" description="Helical" evidence="9">
    <location>
        <begin position="436"/>
        <end position="455"/>
    </location>
</feature>
<keyword evidence="5 9" id="KW-0812">Transmembrane</keyword>
<dbReference type="Proteomes" id="UP000579136">
    <property type="component" value="Unassembled WGS sequence"/>
</dbReference>
<evidence type="ECO:0000256" key="4">
    <source>
        <dbReference type="ARBA" id="ARBA00022475"/>
    </source>
</evidence>
<keyword evidence="3" id="KW-0813">Transport</keyword>
<feature type="transmembrane region" description="Helical" evidence="9">
    <location>
        <begin position="179"/>
        <end position="204"/>
    </location>
</feature>
<feature type="transmembrane region" description="Helical" evidence="9">
    <location>
        <begin position="258"/>
        <end position="278"/>
    </location>
</feature>
<evidence type="ECO:0000313" key="11">
    <source>
        <dbReference type="Proteomes" id="UP000579136"/>
    </source>
</evidence>
<feature type="transmembrane region" description="Helical" evidence="9">
    <location>
        <begin position="393"/>
        <end position="415"/>
    </location>
</feature>
<accession>A0A9Q2CYP1</accession>
<evidence type="ECO:0000256" key="6">
    <source>
        <dbReference type="ARBA" id="ARBA00022989"/>
    </source>
</evidence>
<feature type="transmembrane region" description="Helical" evidence="9">
    <location>
        <begin position="141"/>
        <end position="159"/>
    </location>
</feature>
<keyword evidence="6 9" id="KW-1133">Transmembrane helix</keyword>
<evidence type="ECO:0000256" key="1">
    <source>
        <dbReference type="ARBA" id="ARBA00004651"/>
    </source>
</evidence>
<evidence type="ECO:0000313" key="10">
    <source>
        <dbReference type="EMBL" id="MBB5175636.1"/>
    </source>
</evidence>
<dbReference type="AlphaFoldDB" id="A0A9Q2CYP1"/>
<feature type="transmembrane region" description="Helical" evidence="9">
    <location>
        <begin position="7"/>
        <end position="28"/>
    </location>
</feature>